<feature type="binding site" evidence="10">
    <location>
        <position position="451"/>
    </location>
    <ligand>
        <name>(6S)-5-formyl-5,6,7,8-tetrahydrofolate</name>
        <dbReference type="ChEBI" id="CHEBI:57457"/>
    </ligand>
</feature>
<dbReference type="InterPro" id="IPR018948">
    <property type="entry name" value="GTP-bd_TrmE_N"/>
</dbReference>
<comment type="similarity">
    <text evidence="1 10 11">Belongs to the TRAFAC class TrmE-Era-EngA-EngB-Septin-like GTPase superfamily. TrmE GTPase family.</text>
</comment>
<dbReference type="InterPro" id="IPR027368">
    <property type="entry name" value="MnmE_dom2"/>
</dbReference>
<dbReference type="Pfam" id="PF01926">
    <property type="entry name" value="MMR_HSR1"/>
    <property type="match status" value="1"/>
</dbReference>
<dbReference type="GO" id="GO:0046872">
    <property type="term" value="F:metal ion binding"/>
    <property type="evidence" value="ECO:0007669"/>
    <property type="project" value="UniProtKB-KW"/>
</dbReference>
<dbReference type="Pfam" id="PF10396">
    <property type="entry name" value="TrmE_N"/>
    <property type="match status" value="1"/>
</dbReference>
<organism evidence="14 15">
    <name type="scientific">Candidatus Onthousia faecipullorum</name>
    <dbReference type="NCBI Taxonomy" id="2840887"/>
    <lineage>
        <taxon>Bacteria</taxon>
        <taxon>Bacillati</taxon>
        <taxon>Bacillota</taxon>
        <taxon>Bacilli</taxon>
        <taxon>Candidatus Onthousia</taxon>
    </lineage>
</organism>
<keyword evidence="2 10" id="KW-0963">Cytoplasm</keyword>
<feature type="binding site" evidence="10">
    <location>
        <begin position="271"/>
        <end position="274"/>
    </location>
    <ligand>
        <name>GTP</name>
        <dbReference type="ChEBI" id="CHEBI:37565"/>
    </ligand>
</feature>
<dbReference type="SUPFAM" id="SSF52540">
    <property type="entry name" value="P-loop containing nucleoside triphosphate hydrolases"/>
    <property type="match status" value="1"/>
</dbReference>
<dbReference type="GO" id="GO:0042802">
    <property type="term" value="F:identical protein binding"/>
    <property type="evidence" value="ECO:0007669"/>
    <property type="project" value="UniProtKB-ARBA"/>
</dbReference>
<dbReference type="InterPro" id="IPR006073">
    <property type="entry name" value="GTP-bd"/>
</dbReference>
<comment type="function">
    <text evidence="10">Exhibits a very high intrinsic GTPase hydrolysis rate. Involved in the addition of a carboxymethylaminomethyl (cmnm) group at the wobble position (U34) of certain tRNAs, forming tRNA-cmnm(5)s(2)U34.</text>
</comment>
<feature type="binding site" evidence="10">
    <location>
        <position position="231"/>
    </location>
    <ligand>
        <name>Mg(2+)</name>
        <dbReference type="ChEBI" id="CHEBI:18420"/>
    </ligand>
</feature>
<dbReference type="InterPro" id="IPR025867">
    <property type="entry name" value="MnmE_helical"/>
</dbReference>
<evidence type="ECO:0000256" key="8">
    <source>
        <dbReference type="ARBA" id="ARBA00022958"/>
    </source>
</evidence>
<reference evidence="14" key="2">
    <citation type="journal article" date="2021" name="PeerJ">
        <title>Extensive microbial diversity within the chicken gut microbiome revealed by metagenomics and culture.</title>
        <authorList>
            <person name="Gilroy R."/>
            <person name="Ravi A."/>
            <person name="Getino M."/>
            <person name="Pursley I."/>
            <person name="Horton D.L."/>
            <person name="Alikhan N.F."/>
            <person name="Baker D."/>
            <person name="Gharbi K."/>
            <person name="Hall N."/>
            <person name="Watson M."/>
            <person name="Adriaenssens E.M."/>
            <person name="Foster-Nyarko E."/>
            <person name="Jarju S."/>
            <person name="Secka A."/>
            <person name="Antonio M."/>
            <person name="Oren A."/>
            <person name="Chaudhuri R.R."/>
            <person name="La Ragione R."/>
            <person name="Hildebrand F."/>
            <person name="Pallen M.J."/>
        </authorList>
    </citation>
    <scope>NUCLEOTIDE SEQUENCE</scope>
    <source>
        <strain evidence="14">CHK195-26880</strain>
    </source>
</reference>
<protein>
    <recommendedName>
        <fullName evidence="10">tRNA modification GTPase MnmE</fullName>
        <ecNumber evidence="10">3.6.-.-</ecNumber>
    </recommendedName>
</protein>
<dbReference type="PANTHER" id="PTHR42714">
    <property type="entry name" value="TRNA MODIFICATION GTPASE GTPBP3"/>
    <property type="match status" value="1"/>
</dbReference>
<evidence type="ECO:0000256" key="2">
    <source>
        <dbReference type="ARBA" id="ARBA00022490"/>
    </source>
</evidence>
<feature type="binding site" evidence="10">
    <location>
        <position position="251"/>
    </location>
    <ligand>
        <name>K(+)</name>
        <dbReference type="ChEBI" id="CHEBI:29103"/>
    </ligand>
</feature>
<keyword evidence="3 10" id="KW-0819">tRNA processing</keyword>
<name>A0A9D1GAN5_9FIRM</name>
<dbReference type="NCBIfam" id="TIGR00450">
    <property type="entry name" value="mnmE_trmE_thdF"/>
    <property type="match status" value="1"/>
</dbReference>
<gene>
    <name evidence="10 14" type="primary">mnmE</name>
    <name evidence="10" type="synonym">trmE</name>
    <name evidence="14" type="ORF">IAB59_02385</name>
</gene>
<feature type="coiled-coil region" evidence="12">
    <location>
        <begin position="180"/>
        <end position="207"/>
    </location>
</feature>
<dbReference type="InterPro" id="IPR027266">
    <property type="entry name" value="TrmE/GcvT-like"/>
</dbReference>
<evidence type="ECO:0000256" key="9">
    <source>
        <dbReference type="ARBA" id="ARBA00023134"/>
    </source>
</evidence>
<dbReference type="InterPro" id="IPR031168">
    <property type="entry name" value="G_TrmE"/>
</dbReference>
<evidence type="ECO:0000256" key="12">
    <source>
        <dbReference type="SAM" id="Coils"/>
    </source>
</evidence>
<dbReference type="PANTHER" id="PTHR42714:SF2">
    <property type="entry name" value="TRNA MODIFICATION GTPASE GTPBP3, MITOCHONDRIAL"/>
    <property type="match status" value="1"/>
</dbReference>
<dbReference type="EMBL" id="DVKQ01000030">
    <property type="protein sequence ID" value="HIT37313.1"/>
    <property type="molecule type" value="Genomic_DNA"/>
</dbReference>
<feature type="binding site" evidence="10">
    <location>
        <position position="120"/>
    </location>
    <ligand>
        <name>(6S)-5-formyl-5,6,7,8-tetrahydrofolate</name>
        <dbReference type="ChEBI" id="CHEBI:57457"/>
    </ligand>
</feature>
<comment type="subunit">
    <text evidence="10">Homodimer. Heterotetramer of two MnmE and two MnmG subunits.</text>
</comment>
<feature type="binding site" evidence="10">
    <location>
        <begin position="246"/>
        <end position="252"/>
    </location>
    <ligand>
        <name>GTP</name>
        <dbReference type="ChEBI" id="CHEBI:37565"/>
    </ligand>
</feature>
<accession>A0A9D1GAN5</accession>
<feature type="binding site" evidence="10">
    <location>
        <position position="252"/>
    </location>
    <ligand>
        <name>Mg(2+)</name>
        <dbReference type="ChEBI" id="CHEBI:18420"/>
    </ligand>
</feature>
<evidence type="ECO:0000256" key="4">
    <source>
        <dbReference type="ARBA" id="ARBA00022723"/>
    </source>
</evidence>
<keyword evidence="9 10" id="KW-0342">GTP-binding</keyword>
<dbReference type="GO" id="GO:0002098">
    <property type="term" value="P:tRNA wobble uridine modification"/>
    <property type="evidence" value="ECO:0007669"/>
    <property type="project" value="TreeGrafter"/>
</dbReference>
<keyword evidence="12" id="KW-0175">Coiled coil</keyword>
<dbReference type="GO" id="GO:0005829">
    <property type="term" value="C:cytosol"/>
    <property type="evidence" value="ECO:0007669"/>
    <property type="project" value="TreeGrafter"/>
</dbReference>
<dbReference type="Gene3D" id="3.30.1360.120">
    <property type="entry name" value="Probable tRNA modification gtpase trme, domain 1"/>
    <property type="match status" value="1"/>
</dbReference>
<dbReference type="HAMAP" id="MF_00379">
    <property type="entry name" value="GTPase_MnmE"/>
    <property type="match status" value="1"/>
</dbReference>
<evidence type="ECO:0000256" key="11">
    <source>
        <dbReference type="RuleBase" id="RU003313"/>
    </source>
</evidence>
<evidence type="ECO:0000256" key="5">
    <source>
        <dbReference type="ARBA" id="ARBA00022741"/>
    </source>
</evidence>
<dbReference type="CDD" id="cd14858">
    <property type="entry name" value="TrmE_N"/>
    <property type="match status" value="1"/>
</dbReference>
<reference evidence="14" key="1">
    <citation type="submission" date="2020-10" db="EMBL/GenBank/DDBJ databases">
        <authorList>
            <person name="Gilroy R."/>
        </authorList>
    </citation>
    <scope>NUCLEOTIDE SEQUENCE</scope>
    <source>
        <strain evidence="14">CHK195-26880</strain>
    </source>
</reference>
<dbReference type="AlphaFoldDB" id="A0A9D1GAN5"/>
<dbReference type="InterPro" id="IPR005225">
    <property type="entry name" value="Small_GTP-bd"/>
</dbReference>
<evidence type="ECO:0000256" key="3">
    <source>
        <dbReference type="ARBA" id="ARBA00022694"/>
    </source>
</evidence>
<dbReference type="CDD" id="cd04164">
    <property type="entry name" value="trmE"/>
    <property type="match status" value="1"/>
</dbReference>
<evidence type="ECO:0000259" key="13">
    <source>
        <dbReference type="PROSITE" id="PS51709"/>
    </source>
</evidence>
<dbReference type="GO" id="GO:0005525">
    <property type="term" value="F:GTP binding"/>
    <property type="evidence" value="ECO:0007669"/>
    <property type="project" value="UniProtKB-UniRule"/>
</dbReference>
<dbReference type="PROSITE" id="PS51709">
    <property type="entry name" value="G_TRME"/>
    <property type="match status" value="1"/>
</dbReference>
<dbReference type="Gene3D" id="3.40.50.300">
    <property type="entry name" value="P-loop containing nucleotide triphosphate hydrolases"/>
    <property type="match status" value="1"/>
</dbReference>
<evidence type="ECO:0000256" key="1">
    <source>
        <dbReference type="ARBA" id="ARBA00011043"/>
    </source>
</evidence>
<dbReference type="SUPFAM" id="SSF116878">
    <property type="entry name" value="TrmE connector domain"/>
    <property type="match status" value="1"/>
</dbReference>
<evidence type="ECO:0000256" key="6">
    <source>
        <dbReference type="ARBA" id="ARBA00022801"/>
    </source>
</evidence>
<evidence type="ECO:0000313" key="14">
    <source>
        <dbReference type="EMBL" id="HIT37313.1"/>
    </source>
</evidence>
<dbReference type="Pfam" id="PF12631">
    <property type="entry name" value="MnmE_helical"/>
    <property type="match status" value="1"/>
</dbReference>
<feature type="binding site" evidence="10">
    <location>
        <position position="246"/>
    </location>
    <ligand>
        <name>K(+)</name>
        <dbReference type="ChEBI" id="CHEBI:29103"/>
    </ligand>
</feature>
<sequence length="451" mass="50365">MSDTIVAISTKLGVGAISIVRVSGKDSIPLVNKVFRGKDLTKVDSHTINYGFINNGKEDIDEVLVTVMKAPKTFTREDIVEINCHGGIATTLSIFELLIEKGARKAERGEFTKRAFLNGRIDLTEAEAVMDLIDSKTDNSRKLALSSLEGSLKKYINSFRDKLKHVIANIEVNIDYPEYYDIEEVTKKELKEVITDLEKDLQSLVKKSEERQIIKNGIKTIIIGRPNVGKSSILNRFLKEDKAIVTDIEGTTRDIVEGSIIFDGIELSLIDTAGIRDTDNLAEKIGVEKSLSLINKANLIIVVLNSNEELNDNDKFILDKVKDKNPIIVLNKNDLPKKIDKNKLDFKHIVSTNTNALDGIEPLKEEIKSMFKLSEIKEDDYTYLANERQLSLAKKALNSLGQAKVSLESDEPVDIIEIDLKEVFDILGSITGESYSDELLDELFANFCVGK</sequence>
<feature type="binding site" evidence="10">
    <location>
        <begin position="227"/>
        <end position="232"/>
    </location>
    <ligand>
        <name>GTP</name>
        <dbReference type="ChEBI" id="CHEBI:37565"/>
    </ligand>
</feature>
<feature type="binding site" evidence="10">
    <location>
        <position position="21"/>
    </location>
    <ligand>
        <name>(6S)-5-formyl-5,6,7,8-tetrahydrofolate</name>
        <dbReference type="ChEBI" id="CHEBI:57457"/>
    </ligand>
</feature>
<feature type="binding site" evidence="10">
    <location>
        <position position="248"/>
    </location>
    <ligand>
        <name>K(+)</name>
        <dbReference type="ChEBI" id="CHEBI:29103"/>
    </ligand>
</feature>
<comment type="caution">
    <text evidence="10">Lacks conserved residue(s) required for the propagation of feature annotation.</text>
</comment>
<dbReference type="Proteomes" id="UP000886833">
    <property type="component" value="Unassembled WGS sequence"/>
</dbReference>
<keyword evidence="5 10" id="KW-0547">Nucleotide-binding</keyword>
<dbReference type="FunFam" id="3.30.1360.120:FF:000003">
    <property type="entry name" value="tRNA modification GTPase MnmE"/>
    <property type="match status" value="1"/>
</dbReference>
<evidence type="ECO:0000313" key="15">
    <source>
        <dbReference type="Proteomes" id="UP000886833"/>
    </source>
</evidence>
<proteinExistence type="inferred from homology"/>
<comment type="cofactor">
    <cofactor evidence="10">
        <name>K(+)</name>
        <dbReference type="ChEBI" id="CHEBI:29103"/>
    </cofactor>
    <text evidence="10">Binds 1 potassium ion per subunit.</text>
</comment>
<feature type="binding site" evidence="10">
    <location>
        <position position="81"/>
    </location>
    <ligand>
        <name>(6S)-5-formyl-5,6,7,8-tetrahydrofolate</name>
        <dbReference type="ChEBI" id="CHEBI:57457"/>
    </ligand>
</feature>
<keyword evidence="6 10" id="KW-0378">Hydrolase</keyword>
<keyword evidence="4 10" id="KW-0479">Metal-binding</keyword>
<dbReference type="Gene3D" id="1.20.120.430">
    <property type="entry name" value="tRNA modification GTPase MnmE domain 2"/>
    <property type="match status" value="1"/>
</dbReference>
<evidence type="ECO:0000256" key="7">
    <source>
        <dbReference type="ARBA" id="ARBA00022842"/>
    </source>
</evidence>
<dbReference type="GO" id="GO:0003924">
    <property type="term" value="F:GTPase activity"/>
    <property type="evidence" value="ECO:0007669"/>
    <property type="project" value="UniProtKB-UniRule"/>
</dbReference>
<dbReference type="FunFam" id="3.40.50.300:FF:000494">
    <property type="entry name" value="tRNA modification GTPase MnmE"/>
    <property type="match status" value="1"/>
</dbReference>
<comment type="subcellular location">
    <subcellularLocation>
        <location evidence="10">Cytoplasm</location>
    </subcellularLocation>
</comment>
<dbReference type="NCBIfam" id="TIGR00231">
    <property type="entry name" value="small_GTP"/>
    <property type="match status" value="1"/>
</dbReference>
<feature type="binding site" evidence="10">
    <location>
        <position position="227"/>
    </location>
    <ligand>
        <name>K(+)</name>
        <dbReference type="ChEBI" id="CHEBI:29103"/>
    </ligand>
</feature>
<dbReference type="EC" id="3.6.-.-" evidence="10"/>
<keyword evidence="8 10" id="KW-0630">Potassium</keyword>
<dbReference type="GO" id="GO:0030488">
    <property type="term" value="P:tRNA methylation"/>
    <property type="evidence" value="ECO:0007669"/>
    <property type="project" value="TreeGrafter"/>
</dbReference>
<keyword evidence="7 10" id="KW-0460">Magnesium</keyword>
<evidence type="ECO:0000256" key="10">
    <source>
        <dbReference type="HAMAP-Rule" id="MF_00379"/>
    </source>
</evidence>
<comment type="caution">
    <text evidence="14">The sequence shown here is derived from an EMBL/GenBank/DDBJ whole genome shotgun (WGS) entry which is preliminary data.</text>
</comment>
<dbReference type="InterPro" id="IPR027417">
    <property type="entry name" value="P-loop_NTPase"/>
</dbReference>
<dbReference type="InterPro" id="IPR004520">
    <property type="entry name" value="GTPase_MnmE"/>
</dbReference>
<feature type="domain" description="TrmE-type G" evidence="13">
    <location>
        <begin position="217"/>
        <end position="372"/>
    </location>
</feature>